<dbReference type="AlphaFoldDB" id="A0A5J4Q1Z6"/>
<reference evidence="2" key="1">
    <citation type="submission" date="2019-03" db="EMBL/GenBank/DDBJ databases">
        <title>Single cell metagenomics reveals metabolic interactions within the superorganism composed of flagellate Streblomastix strix and complex community of Bacteroidetes bacteria on its surface.</title>
        <authorList>
            <person name="Treitli S.C."/>
            <person name="Kolisko M."/>
            <person name="Husnik F."/>
            <person name="Keeling P."/>
            <person name="Hampl V."/>
        </authorList>
    </citation>
    <scope>NUCLEOTIDE SEQUENCE</scope>
    <source>
        <strain evidence="2">STM</strain>
    </source>
</reference>
<protein>
    <submittedName>
        <fullName evidence="2">Uncharacterized protein</fullName>
    </submittedName>
</protein>
<feature type="transmembrane region" description="Helical" evidence="1">
    <location>
        <begin position="6"/>
        <end position="27"/>
    </location>
</feature>
<evidence type="ECO:0000313" key="2">
    <source>
        <dbReference type="EMBL" id="KAA6315090.1"/>
    </source>
</evidence>
<gene>
    <name evidence="2" type="ORF">EZS27_034399</name>
</gene>
<organism evidence="2">
    <name type="scientific">termite gut metagenome</name>
    <dbReference type="NCBI Taxonomy" id="433724"/>
    <lineage>
        <taxon>unclassified sequences</taxon>
        <taxon>metagenomes</taxon>
        <taxon>organismal metagenomes</taxon>
    </lineage>
</organism>
<proteinExistence type="predicted"/>
<keyword evidence="1" id="KW-0812">Transmembrane</keyword>
<dbReference type="EMBL" id="SNRY01005389">
    <property type="protein sequence ID" value="KAA6315090.1"/>
    <property type="molecule type" value="Genomic_DNA"/>
</dbReference>
<keyword evidence="1" id="KW-0472">Membrane</keyword>
<name>A0A5J4Q1Z6_9ZZZZ</name>
<feature type="non-terminal residue" evidence="2">
    <location>
        <position position="1"/>
    </location>
</feature>
<sequence>LVPAIFGLTVINFWQALGLLALARLFFGGLGRHVRHAGGGFGKNPIREKWEKMTPEERNEFIKKRNEFGHGFGHGHDFLGAGGFDFETNSEPKKDNE</sequence>
<comment type="caution">
    <text evidence="2">The sequence shown here is derived from an EMBL/GenBank/DDBJ whole genome shotgun (WGS) entry which is preliminary data.</text>
</comment>
<accession>A0A5J4Q1Z6</accession>
<keyword evidence="1" id="KW-1133">Transmembrane helix</keyword>
<evidence type="ECO:0000256" key="1">
    <source>
        <dbReference type="SAM" id="Phobius"/>
    </source>
</evidence>